<gene>
    <name evidence="2" type="primary">dnaE22</name>
    <name evidence="2" type="ORF">KOEU_33520</name>
</gene>
<dbReference type="PATRIC" id="fig|33995.3.peg.3713"/>
<dbReference type="InterPro" id="IPR004365">
    <property type="entry name" value="NA-bd_OB_tRNA"/>
</dbReference>
<feature type="domain" description="OB" evidence="1">
    <location>
        <begin position="1"/>
        <end position="54"/>
    </location>
</feature>
<dbReference type="GO" id="GO:0003676">
    <property type="term" value="F:nucleic acid binding"/>
    <property type="evidence" value="ECO:0007669"/>
    <property type="project" value="InterPro"/>
</dbReference>
<keyword evidence="2" id="KW-0548">Nucleotidyltransferase</keyword>
<dbReference type="CDD" id="cd04485">
    <property type="entry name" value="DnaE_OBF"/>
    <property type="match status" value="1"/>
</dbReference>
<sequence>MTLEDETAAINVIIWPDMFERFRRVVLSGQMLGVVGRLQKEGEVVHLVAREIVDISPSGRCGGIGRCRYFQTLIRVGLPKISL</sequence>
<protein>
    <submittedName>
        <fullName evidence="2">Error-prone DNA polymerase</fullName>
        <ecNumber evidence="2">2.7.7.7</ecNumber>
    </submittedName>
</protein>
<dbReference type="Pfam" id="PF01336">
    <property type="entry name" value="tRNA_anti-codon"/>
    <property type="match status" value="1"/>
</dbReference>
<dbReference type="EC" id="2.7.7.7" evidence="2"/>
<comment type="caution">
    <text evidence="2">The sequence shown here is derived from an EMBL/GenBank/DDBJ whole genome shotgun (WGS) entry which is preliminary data.</text>
</comment>
<evidence type="ECO:0000259" key="1">
    <source>
        <dbReference type="Pfam" id="PF01336"/>
    </source>
</evidence>
<keyword evidence="2" id="KW-0808">Transferase</keyword>
<reference evidence="2" key="1">
    <citation type="submission" date="2015-08" db="EMBL/GenBank/DDBJ databases">
        <title>Draft genome sequence of Komagataeibacter europaeus CECT 8546 a cellulose producer strain from vinegar produced by the traditional method.</title>
        <authorList>
            <person name="Poehlein A."/>
            <person name="Valera M.J."/>
            <person name="Haack F.S."/>
            <person name="Mas A."/>
            <person name="Daniel R."/>
            <person name="Streit W.R."/>
            <person name="Mateo E."/>
        </authorList>
    </citation>
    <scope>NUCLEOTIDE SEQUENCE [LARGE SCALE GENOMIC DNA]</scope>
    <source>
        <strain evidence="2">CECT 8546</strain>
    </source>
</reference>
<dbReference type="GO" id="GO:0003887">
    <property type="term" value="F:DNA-directed DNA polymerase activity"/>
    <property type="evidence" value="ECO:0007669"/>
    <property type="project" value="UniProtKB-EC"/>
</dbReference>
<evidence type="ECO:0000313" key="3">
    <source>
        <dbReference type="Proteomes" id="UP000037566"/>
    </source>
</evidence>
<evidence type="ECO:0000313" key="2">
    <source>
        <dbReference type="EMBL" id="KON63153.1"/>
    </source>
</evidence>
<accession>A0A0M0ED41</accession>
<proteinExistence type="predicted"/>
<dbReference type="EMBL" id="LHUQ01000041">
    <property type="protein sequence ID" value="KON63153.1"/>
    <property type="molecule type" value="Genomic_DNA"/>
</dbReference>
<name>A0A0M0ED41_KOMEU</name>
<dbReference type="STRING" id="33995.KOEU_33520"/>
<organism evidence="2 3">
    <name type="scientific">Komagataeibacter europaeus</name>
    <name type="common">Gluconacetobacter europaeus</name>
    <dbReference type="NCBI Taxonomy" id="33995"/>
    <lineage>
        <taxon>Bacteria</taxon>
        <taxon>Pseudomonadati</taxon>
        <taxon>Pseudomonadota</taxon>
        <taxon>Alphaproteobacteria</taxon>
        <taxon>Acetobacterales</taxon>
        <taxon>Acetobacteraceae</taxon>
        <taxon>Komagataeibacter</taxon>
    </lineage>
</organism>
<dbReference type="AlphaFoldDB" id="A0A0M0ED41"/>
<keyword evidence="3" id="KW-1185">Reference proteome</keyword>
<dbReference type="Proteomes" id="UP000037566">
    <property type="component" value="Unassembled WGS sequence"/>
</dbReference>